<name>A0ABT5YMV7_9PROT</name>
<evidence type="ECO:0000259" key="9">
    <source>
        <dbReference type="Pfam" id="PF01694"/>
    </source>
</evidence>
<proteinExistence type="inferred from homology"/>
<dbReference type="PANTHER" id="PTHR43731">
    <property type="entry name" value="RHOMBOID PROTEASE"/>
    <property type="match status" value="1"/>
</dbReference>
<comment type="subcellular location">
    <subcellularLocation>
        <location evidence="1">Membrane</location>
        <topology evidence="1">Multi-pass membrane protein</topology>
    </subcellularLocation>
</comment>
<dbReference type="RefSeq" id="WP_275822166.1">
    <property type="nucleotide sequence ID" value="NZ_JARHUD010000004.1"/>
</dbReference>
<feature type="transmembrane region" description="Helical" evidence="8">
    <location>
        <begin position="209"/>
        <end position="227"/>
    </location>
</feature>
<dbReference type="InterPro" id="IPR022764">
    <property type="entry name" value="Peptidase_S54_rhomboid_dom"/>
</dbReference>
<keyword evidence="4" id="KW-0378">Hydrolase</keyword>
<dbReference type="EMBL" id="JARHUD010000004">
    <property type="protein sequence ID" value="MDF2096100.1"/>
    <property type="molecule type" value="Genomic_DNA"/>
</dbReference>
<evidence type="ECO:0000256" key="5">
    <source>
        <dbReference type="ARBA" id="ARBA00022989"/>
    </source>
</evidence>
<feature type="domain" description="Peptidase S54 rhomboid" evidence="9">
    <location>
        <begin position="81"/>
        <end position="227"/>
    </location>
</feature>
<evidence type="ECO:0000256" key="8">
    <source>
        <dbReference type="SAM" id="Phobius"/>
    </source>
</evidence>
<comment type="similarity">
    <text evidence="2">Belongs to the peptidase S54 family.</text>
</comment>
<organism evidence="10 11">
    <name type="scientific">Aquibaculum arenosum</name>
    <dbReference type="NCBI Taxonomy" id="3032591"/>
    <lineage>
        <taxon>Bacteria</taxon>
        <taxon>Pseudomonadati</taxon>
        <taxon>Pseudomonadota</taxon>
        <taxon>Alphaproteobacteria</taxon>
        <taxon>Rhodospirillales</taxon>
        <taxon>Rhodovibrionaceae</taxon>
        <taxon>Aquibaculum</taxon>
    </lineage>
</organism>
<dbReference type="Gene3D" id="1.20.1540.10">
    <property type="entry name" value="Rhomboid-like"/>
    <property type="match status" value="1"/>
</dbReference>
<comment type="caution">
    <text evidence="10">The sequence shown here is derived from an EMBL/GenBank/DDBJ whole genome shotgun (WGS) entry which is preliminary data.</text>
</comment>
<feature type="transmembrane region" description="Helical" evidence="8">
    <location>
        <begin position="63"/>
        <end position="82"/>
    </location>
</feature>
<dbReference type="InterPro" id="IPR035952">
    <property type="entry name" value="Rhomboid-like_sf"/>
</dbReference>
<feature type="transmembrane region" description="Helical" evidence="8">
    <location>
        <begin position="94"/>
        <end position="112"/>
    </location>
</feature>
<gene>
    <name evidence="10" type="ORF">P2G67_08940</name>
</gene>
<dbReference type="InterPro" id="IPR050925">
    <property type="entry name" value="Rhomboid_protease_S54"/>
</dbReference>
<evidence type="ECO:0000313" key="10">
    <source>
        <dbReference type="EMBL" id="MDF2096100.1"/>
    </source>
</evidence>
<feature type="transmembrane region" description="Helical" evidence="8">
    <location>
        <begin position="37"/>
        <end position="56"/>
    </location>
</feature>
<keyword evidence="3 8" id="KW-0812">Transmembrane</keyword>
<keyword evidence="5 8" id="KW-1133">Transmembrane helix</keyword>
<dbReference type="GO" id="GO:0006508">
    <property type="term" value="P:proteolysis"/>
    <property type="evidence" value="ECO:0007669"/>
    <property type="project" value="UniProtKB-KW"/>
</dbReference>
<evidence type="ECO:0000313" key="11">
    <source>
        <dbReference type="Proteomes" id="UP001215503"/>
    </source>
</evidence>
<protein>
    <submittedName>
        <fullName evidence="10">Rhomboid family intramembrane serine protease</fullName>
    </submittedName>
</protein>
<evidence type="ECO:0000256" key="6">
    <source>
        <dbReference type="ARBA" id="ARBA00023136"/>
    </source>
</evidence>
<feature type="transmembrane region" description="Helical" evidence="8">
    <location>
        <begin position="145"/>
        <end position="167"/>
    </location>
</feature>
<evidence type="ECO:0000256" key="2">
    <source>
        <dbReference type="ARBA" id="ARBA00009045"/>
    </source>
</evidence>
<keyword evidence="10" id="KW-0645">Protease</keyword>
<keyword evidence="6 8" id="KW-0472">Membrane</keyword>
<dbReference type="Proteomes" id="UP001215503">
    <property type="component" value="Unassembled WGS sequence"/>
</dbReference>
<accession>A0ABT5YMV7</accession>
<evidence type="ECO:0000256" key="4">
    <source>
        <dbReference type="ARBA" id="ARBA00022801"/>
    </source>
</evidence>
<dbReference type="SUPFAM" id="SSF144091">
    <property type="entry name" value="Rhomboid-like"/>
    <property type="match status" value="1"/>
</dbReference>
<feature type="compositionally biased region" description="Polar residues" evidence="7">
    <location>
        <begin position="1"/>
        <end position="10"/>
    </location>
</feature>
<feature type="transmembrane region" description="Helical" evidence="8">
    <location>
        <begin position="119"/>
        <end position="139"/>
    </location>
</feature>
<evidence type="ECO:0000256" key="1">
    <source>
        <dbReference type="ARBA" id="ARBA00004141"/>
    </source>
</evidence>
<feature type="region of interest" description="Disordered" evidence="7">
    <location>
        <begin position="1"/>
        <end position="29"/>
    </location>
</feature>
<sequence>MSDPTVQRQGSPDAPPQGDPPQGDRPDGGPALNLPPLIGAFLVILIAITAVLNFAGRQFEFEMIVDFGLYLFIDGQFQWQRLYSLVTSVFLHDGWLHLLFNGLWIATLGTLIHRVLGNLGFFLLFFASAIAGGLAYSFVHWGETAVAIGASGGVFGLIGAFGHLGVARPWQSRSARLRSLLAFTAVMMALNLAYAYIGSPGAEAGRIAWEAHAGGFLAGILLLPLFIRMQRQRREVA</sequence>
<keyword evidence="11" id="KW-1185">Reference proteome</keyword>
<evidence type="ECO:0000256" key="3">
    <source>
        <dbReference type="ARBA" id="ARBA00022692"/>
    </source>
</evidence>
<dbReference type="GO" id="GO:0008233">
    <property type="term" value="F:peptidase activity"/>
    <property type="evidence" value="ECO:0007669"/>
    <property type="project" value="UniProtKB-KW"/>
</dbReference>
<reference evidence="10 11" key="1">
    <citation type="submission" date="2023-03" db="EMBL/GenBank/DDBJ databases">
        <title>Fodinicurvata sp. CAU 1616 isolated from sea sendiment.</title>
        <authorList>
            <person name="Kim W."/>
        </authorList>
    </citation>
    <scope>NUCLEOTIDE SEQUENCE [LARGE SCALE GENOMIC DNA]</scope>
    <source>
        <strain evidence="10 11">CAU 1616</strain>
    </source>
</reference>
<dbReference type="Pfam" id="PF01694">
    <property type="entry name" value="Rhomboid"/>
    <property type="match status" value="1"/>
</dbReference>
<feature type="transmembrane region" description="Helical" evidence="8">
    <location>
        <begin position="179"/>
        <end position="197"/>
    </location>
</feature>
<dbReference type="PANTHER" id="PTHR43731:SF14">
    <property type="entry name" value="PRESENILIN-ASSOCIATED RHOMBOID-LIKE PROTEIN, MITOCHONDRIAL"/>
    <property type="match status" value="1"/>
</dbReference>
<evidence type="ECO:0000256" key="7">
    <source>
        <dbReference type="SAM" id="MobiDB-lite"/>
    </source>
</evidence>